<keyword evidence="2" id="KW-1185">Reference proteome</keyword>
<proteinExistence type="predicted"/>
<evidence type="ECO:0000313" key="2">
    <source>
        <dbReference type="Proteomes" id="UP001225042"/>
    </source>
</evidence>
<dbReference type="AlphaFoldDB" id="A0AAW8H8D1"/>
<gene>
    <name evidence="1" type="ORF">RBJ67_10385</name>
</gene>
<reference evidence="1 2" key="1">
    <citation type="submission" date="2023-08" db="EMBL/GenBank/DDBJ databases">
        <authorList>
            <person name="Dale J."/>
        </authorList>
    </citation>
    <scope>NUCLEOTIDE SEQUENCE [LARGE SCALE GENOMIC DNA]</scope>
    <source>
        <strain evidence="1 2">2023EL-00788</strain>
    </source>
</reference>
<comment type="caution">
    <text evidence="1">The sequence shown here is derived from an EMBL/GenBank/DDBJ whole genome shotgun (WGS) entry which is preliminary data.</text>
</comment>
<evidence type="ECO:0000313" key="1">
    <source>
        <dbReference type="EMBL" id="MDQ2256548.1"/>
    </source>
</evidence>
<dbReference type="Proteomes" id="UP001225042">
    <property type="component" value="Unassembled WGS sequence"/>
</dbReference>
<dbReference type="RefSeq" id="WP_306682473.1">
    <property type="nucleotide sequence ID" value="NZ_JAVDKR010000001.1"/>
</dbReference>
<name>A0AAW8H8D1_9ENTR</name>
<sequence>MLNIVSFSFKDINTRGGENEDTLVCDVYFQDEILWHRVVIGTKFWQDLRALCKEYNLGHMFGKMDLATLKILLSSNAD</sequence>
<dbReference type="EMBL" id="JAVDKS010000004">
    <property type="protein sequence ID" value="MDQ2256548.1"/>
    <property type="molecule type" value="Genomic_DNA"/>
</dbReference>
<protein>
    <submittedName>
        <fullName evidence="1">Uncharacterized protein</fullName>
    </submittedName>
</protein>
<organism evidence="1 2">
    <name type="scientific">Enterobacter soli</name>
    <dbReference type="NCBI Taxonomy" id="885040"/>
    <lineage>
        <taxon>Bacteria</taxon>
        <taxon>Pseudomonadati</taxon>
        <taxon>Pseudomonadota</taxon>
        <taxon>Gammaproteobacteria</taxon>
        <taxon>Enterobacterales</taxon>
        <taxon>Enterobacteriaceae</taxon>
        <taxon>Enterobacter</taxon>
    </lineage>
</organism>
<accession>A0AAW8H8D1</accession>